<reference evidence="4 5" key="1">
    <citation type="submission" date="2017-09" db="EMBL/GenBank/DDBJ databases">
        <title>Reassesment of A. cryaerophilus.</title>
        <authorList>
            <person name="Perez-Cataluna A."/>
            <person name="Collado L."/>
            <person name="Salgado O."/>
            <person name="Lefinanco V."/>
            <person name="Figueras M.J."/>
        </authorList>
    </citation>
    <scope>NUCLEOTIDE SEQUENCE [LARGE SCALE GENOMIC DNA]</scope>
    <source>
        <strain evidence="4 5">LMG 9065</strain>
    </source>
</reference>
<dbReference type="EMBL" id="NXGI01000005">
    <property type="protein sequence ID" value="PRM98199.1"/>
    <property type="molecule type" value="Genomic_DNA"/>
</dbReference>
<name>A0A2S9THA2_9BACT</name>
<evidence type="ECO:0008006" key="6">
    <source>
        <dbReference type="Google" id="ProtNLM"/>
    </source>
</evidence>
<accession>A0A2S9THA2</accession>
<dbReference type="PANTHER" id="PTHR41786">
    <property type="entry name" value="MOTILITY ACCESSORY FACTOR MAF"/>
    <property type="match status" value="1"/>
</dbReference>
<feature type="domain" description="Glycosyltransferase Maf N-terminal" evidence="3">
    <location>
        <begin position="16"/>
        <end position="224"/>
    </location>
</feature>
<dbReference type="AlphaFoldDB" id="A0A2S9THA2"/>
<dbReference type="Pfam" id="PF20157">
    <property type="entry name" value="Maf_flag10_N"/>
    <property type="match status" value="1"/>
</dbReference>
<proteinExistence type="predicted"/>
<dbReference type="Pfam" id="PF01973">
    <property type="entry name" value="MptE-like"/>
    <property type="match status" value="1"/>
</dbReference>
<evidence type="ECO:0000259" key="2">
    <source>
        <dbReference type="Pfam" id="PF01973"/>
    </source>
</evidence>
<sequence>MTDEEIKLQNALTTTFLANMAFLSEYDNDLFQRVEKLSRMIETGEYKERYELEFIKENGDFDIFDNQTNKYLYGKKPTKINNELIKNVDFSSSKTILNIENHFRRYKNSPSINLSNEQVGEYDSLLQKNMQEFSIALNDYVDNPTKKYKKIEKFVFFGVLTGRHIPEIAQKINAESYMIFEKNLETFRLSLFTLDYKIIANKGVIFSIMDDTTEVEKKIKQFLDFNRFSNYAIKYLEIGNYLQDYLDLFIAILSSMRSSQYSYLRYIYVYLNRTTKYIKDKYYFLQFNKTKQGFKALEDIPVLYLAAGPSLDENIEWIKQNQDKFFIVTIGSVYKKLLNREIKVDLVTTVDEQKWLERIQFPESTIEKADKNTVFLASTLTNEKILKRLKDKNLILYEGLGSFFEEIDTVEGFSIGEITLYILLQLNIKSIYLVGLDLALNQDTGETHSKEAGSGIRKVNLNRENKENILENRKTIFKVKGNLKTQVSTIPTFYNSIYYLQEILINKKSDTKIFNLSSSGAFFQGTIPQKIDNLNIKEFEKIDKDSLNIKEKLKFFIKNSFSIEDKQKYITKITILEKDIKNYLDELKATENKSFLEFREVSINFIYLIKDFDYPLFLVLYKYIEIVIPYLNYHFNDRGLNQEYKKVQKIKEIFINQIEVLIDDYILCLKRVV</sequence>
<evidence type="ECO:0000313" key="5">
    <source>
        <dbReference type="Proteomes" id="UP000239151"/>
    </source>
</evidence>
<feature type="domain" description="6-hydroxymethylpterin diphosphokinase MptE-like" evidence="2">
    <location>
        <begin position="286"/>
        <end position="442"/>
    </location>
</feature>
<dbReference type="Proteomes" id="UP000239151">
    <property type="component" value="Unassembled WGS sequence"/>
</dbReference>
<protein>
    <recommendedName>
        <fullName evidence="6">Motility associated factor glycosyltransferase family protein</fullName>
    </recommendedName>
</protein>
<gene>
    <name evidence="4" type="ORF">CJ670_03965</name>
</gene>
<evidence type="ECO:0000313" key="4">
    <source>
        <dbReference type="EMBL" id="PRM98199.1"/>
    </source>
</evidence>
<organism evidence="4 5">
    <name type="scientific">Aliarcobacter cryaerophilus</name>
    <dbReference type="NCBI Taxonomy" id="28198"/>
    <lineage>
        <taxon>Bacteria</taxon>
        <taxon>Pseudomonadati</taxon>
        <taxon>Campylobacterota</taxon>
        <taxon>Epsilonproteobacteria</taxon>
        <taxon>Campylobacterales</taxon>
        <taxon>Arcobacteraceae</taxon>
        <taxon>Aliarcobacter</taxon>
    </lineage>
</organism>
<dbReference type="InterPro" id="IPR045376">
    <property type="entry name" value="Maf_N"/>
</dbReference>
<feature type="coiled-coil region" evidence="1">
    <location>
        <begin position="566"/>
        <end position="593"/>
    </location>
</feature>
<keyword evidence="1" id="KW-0175">Coiled coil</keyword>
<comment type="caution">
    <text evidence="4">The sequence shown here is derived from an EMBL/GenBank/DDBJ whole genome shotgun (WGS) entry which is preliminary data.</text>
</comment>
<evidence type="ECO:0000256" key="1">
    <source>
        <dbReference type="SAM" id="Coils"/>
    </source>
</evidence>
<dbReference type="PANTHER" id="PTHR41786:SF1">
    <property type="entry name" value="6-HYDROXYMETHYLPTERIN DIPHOSPHOKINASE MPTE-LIKE DOMAIN-CONTAINING PROTEIN"/>
    <property type="match status" value="1"/>
</dbReference>
<dbReference type="InterPro" id="IPR002826">
    <property type="entry name" value="MptE-like"/>
</dbReference>
<evidence type="ECO:0000259" key="3">
    <source>
        <dbReference type="Pfam" id="PF20157"/>
    </source>
</evidence>